<organism evidence="9 10">
    <name type="scientific">Tepidimonas fonticaldi</name>
    <dbReference type="NCBI Taxonomy" id="1101373"/>
    <lineage>
        <taxon>Bacteria</taxon>
        <taxon>Pseudomonadati</taxon>
        <taxon>Pseudomonadota</taxon>
        <taxon>Betaproteobacteria</taxon>
        <taxon>Burkholderiales</taxon>
        <taxon>Tepidimonas</taxon>
    </lineage>
</organism>
<dbReference type="RefSeq" id="WP_143969481.1">
    <property type="nucleotide sequence ID" value="NZ_VJOO01000024.1"/>
</dbReference>
<dbReference type="CDD" id="cd02766">
    <property type="entry name" value="MopB_3"/>
    <property type="match status" value="1"/>
</dbReference>
<dbReference type="InterPro" id="IPR006963">
    <property type="entry name" value="Mopterin_OxRdtase_4Fe-4S_dom"/>
</dbReference>
<dbReference type="InterPro" id="IPR037920">
    <property type="entry name" value="YoaE_C"/>
</dbReference>
<dbReference type="InterPro" id="IPR006655">
    <property type="entry name" value="Mopterin_OxRdtase_prok_CS"/>
</dbReference>
<dbReference type="Gene3D" id="3.40.228.10">
    <property type="entry name" value="Dimethylsulfoxide Reductase, domain 2"/>
    <property type="match status" value="1"/>
</dbReference>
<name>A0A554XIM2_9BURK</name>
<dbReference type="InterPro" id="IPR050612">
    <property type="entry name" value="Prok_Mopterin_Oxidored"/>
</dbReference>
<keyword evidence="4" id="KW-0479">Metal-binding</keyword>
<dbReference type="Gene3D" id="2.20.25.90">
    <property type="entry name" value="ADC-like domains"/>
    <property type="match status" value="1"/>
</dbReference>
<dbReference type="PROSITE" id="PS51669">
    <property type="entry name" value="4FE4S_MOW_BIS_MGD"/>
    <property type="match status" value="1"/>
</dbReference>
<sequence length="705" mass="76831">MLAIAVSPAIPGAEPTDEHSAEHVVFGACPHDCPDTCAFVTTVRDGRAVRLQGNPDHAQTGGVLCTKVSRYLERVYHPERLLQPLRRVGPKGSGRFEPVTWEAALDDIAARLRALAARDPQAILPYSYAGTMGLVQGEGMAARFFHRLGASLLDRTICASAGAAGLEATLGGKVGMRVEHFAESRLILIWGSNSVGSNLHFWRYAQQAKRAGARLVCIDPRRTETAEKCHEHLALLPGTDAALAYALMQQCIVHDWVDHDYVQRHTLGWEALRARALEWPPQRAAAVCGVPVEQIVALARDIGTCVQRREPVAIRLNYGMQRVRGGGNAVRAVACLPAVIGAWRHRAGGLLLSSSGSYPVRREALFRPDLLQRSPCPQPRVINMSTIGDDLLRPASPDFGPAIEALIVYNSNPVAVAPESAKVVRGFAREDLFTVVLEQFCTDTADYADYVLPATTQLEHWDIHLSYGHTDVLLNRPAIAPLGQARPNTWVFRELARRLGFDDPCFADDDEALCRQAFGEAVDFDLLLARGHVTLALPEAPFAEGGFPTPSGKCELASPRLAAQGLDPLPAVLPNHEAPGTDPRHPLAMISPPARHFLNSTFVNVVSLRDAEGEPLLEMHPEDAAARGIADGDWVEVFNDRGRHRTRARLNGRARPGVVVGLGIWWRKMGADGTNVNELTSQALTDLGRAPTFYDCLVQVRRVPA</sequence>
<evidence type="ECO:0000256" key="7">
    <source>
        <dbReference type="ARBA" id="ARBA00023014"/>
    </source>
</evidence>
<dbReference type="Proteomes" id="UP000316388">
    <property type="component" value="Unassembled WGS sequence"/>
</dbReference>
<dbReference type="Pfam" id="PF04879">
    <property type="entry name" value="Molybdop_Fe4S4"/>
    <property type="match status" value="1"/>
</dbReference>
<dbReference type="PANTHER" id="PTHR43742:SF6">
    <property type="entry name" value="OXIDOREDUCTASE YYAE-RELATED"/>
    <property type="match status" value="1"/>
</dbReference>
<dbReference type="EC" id="1.8.5.3" evidence="9"/>
<dbReference type="Gene3D" id="3.40.50.740">
    <property type="match status" value="1"/>
</dbReference>
<dbReference type="SUPFAM" id="SSF53706">
    <property type="entry name" value="Formate dehydrogenase/DMSO reductase, domains 1-3"/>
    <property type="match status" value="1"/>
</dbReference>
<evidence type="ECO:0000259" key="8">
    <source>
        <dbReference type="PROSITE" id="PS51669"/>
    </source>
</evidence>
<dbReference type="Pfam" id="PF00384">
    <property type="entry name" value="Molybdopterin"/>
    <property type="match status" value="1"/>
</dbReference>
<keyword evidence="3" id="KW-0500">Molybdenum</keyword>
<dbReference type="GO" id="GO:0043546">
    <property type="term" value="F:molybdopterin cofactor binding"/>
    <property type="evidence" value="ECO:0007669"/>
    <property type="project" value="InterPro"/>
</dbReference>
<dbReference type="CDD" id="cd02786">
    <property type="entry name" value="MopB_CT_3"/>
    <property type="match status" value="1"/>
</dbReference>
<gene>
    <name evidence="9" type="primary">dmsA</name>
    <name evidence="9" type="ORF">Tfont_02182</name>
</gene>
<evidence type="ECO:0000313" key="10">
    <source>
        <dbReference type="Proteomes" id="UP000316388"/>
    </source>
</evidence>
<dbReference type="InterPro" id="IPR006656">
    <property type="entry name" value="Mopterin_OxRdtase"/>
</dbReference>
<protein>
    <submittedName>
        <fullName evidence="9">Dimethyl sulfoxide reductase DmsA</fullName>
        <ecNumber evidence="9">1.8.5.3</ecNumber>
    </submittedName>
</protein>
<evidence type="ECO:0000256" key="5">
    <source>
        <dbReference type="ARBA" id="ARBA00023002"/>
    </source>
</evidence>
<keyword evidence="5 9" id="KW-0560">Oxidoreductase</keyword>
<proteinExistence type="inferred from homology"/>
<evidence type="ECO:0000256" key="6">
    <source>
        <dbReference type="ARBA" id="ARBA00023004"/>
    </source>
</evidence>
<dbReference type="InterPro" id="IPR006657">
    <property type="entry name" value="MoPterin_dinucl-bd_dom"/>
</dbReference>
<dbReference type="PANTHER" id="PTHR43742">
    <property type="entry name" value="TRIMETHYLAMINE-N-OXIDE REDUCTASE"/>
    <property type="match status" value="1"/>
</dbReference>
<dbReference type="EMBL" id="VJOO01000024">
    <property type="protein sequence ID" value="TSE35671.1"/>
    <property type="molecule type" value="Genomic_DNA"/>
</dbReference>
<keyword evidence="6" id="KW-0408">Iron</keyword>
<dbReference type="InterPro" id="IPR009010">
    <property type="entry name" value="Asp_de-COase-like_dom_sf"/>
</dbReference>
<dbReference type="GO" id="GO:0016491">
    <property type="term" value="F:oxidoreductase activity"/>
    <property type="evidence" value="ECO:0007669"/>
    <property type="project" value="UniProtKB-KW"/>
</dbReference>
<dbReference type="Gene3D" id="3.30.2070.10">
    <property type="entry name" value="Formate dehydrogenase/DMSO reductase"/>
    <property type="match status" value="1"/>
</dbReference>
<dbReference type="Pfam" id="PF01568">
    <property type="entry name" value="Molydop_binding"/>
    <property type="match status" value="1"/>
</dbReference>
<comment type="caution">
    <text evidence="9">The sequence shown here is derived from an EMBL/GenBank/DDBJ whole genome shotgun (WGS) entry which is preliminary data.</text>
</comment>
<evidence type="ECO:0000256" key="1">
    <source>
        <dbReference type="ARBA" id="ARBA00001942"/>
    </source>
</evidence>
<evidence type="ECO:0000256" key="3">
    <source>
        <dbReference type="ARBA" id="ARBA00022505"/>
    </source>
</evidence>
<feature type="domain" description="4Fe-4S Mo/W bis-MGD-type" evidence="8">
    <location>
        <begin position="22"/>
        <end position="79"/>
    </location>
</feature>
<accession>A0A554XIM2</accession>
<reference evidence="9 10" key="1">
    <citation type="submission" date="2019-07" db="EMBL/GenBank/DDBJ databases">
        <title>Tepidimonas fonticaldi AT-A2 draft genome.</title>
        <authorList>
            <person name="Da Costa M.S."/>
            <person name="Froufe H.J.C."/>
            <person name="Egas C."/>
            <person name="Albuquerque L."/>
        </authorList>
    </citation>
    <scope>NUCLEOTIDE SEQUENCE [LARGE SCALE GENOMIC DNA]</scope>
    <source>
        <strain evidence="9 10">AT-A2</strain>
    </source>
</reference>
<dbReference type="SUPFAM" id="SSF50692">
    <property type="entry name" value="ADC-like"/>
    <property type="match status" value="1"/>
</dbReference>
<evidence type="ECO:0000256" key="4">
    <source>
        <dbReference type="ARBA" id="ARBA00022723"/>
    </source>
</evidence>
<dbReference type="PROSITE" id="PS00490">
    <property type="entry name" value="MOLYBDOPTERIN_PROK_2"/>
    <property type="match status" value="1"/>
</dbReference>
<dbReference type="AlphaFoldDB" id="A0A554XIM2"/>
<dbReference type="SMART" id="SM00926">
    <property type="entry name" value="Molybdop_Fe4S4"/>
    <property type="match status" value="1"/>
</dbReference>
<evidence type="ECO:0000313" key="9">
    <source>
        <dbReference type="EMBL" id="TSE35671.1"/>
    </source>
</evidence>
<dbReference type="Gene3D" id="2.40.40.20">
    <property type="match status" value="1"/>
</dbReference>
<comment type="similarity">
    <text evidence="2">Belongs to the prokaryotic molybdopterin-containing oxidoreductase family.</text>
</comment>
<dbReference type="GO" id="GO:0046872">
    <property type="term" value="F:metal ion binding"/>
    <property type="evidence" value="ECO:0007669"/>
    <property type="project" value="UniProtKB-KW"/>
</dbReference>
<evidence type="ECO:0000256" key="2">
    <source>
        <dbReference type="ARBA" id="ARBA00010312"/>
    </source>
</evidence>
<keyword evidence="7" id="KW-0411">Iron-sulfur</keyword>
<comment type="cofactor">
    <cofactor evidence="1">
        <name>Mo-bis(molybdopterin guanine dinucleotide)</name>
        <dbReference type="ChEBI" id="CHEBI:60539"/>
    </cofactor>
</comment>
<dbReference type="GO" id="GO:0051536">
    <property type="term" value="F:iron-sulfur cluster binding"/>
    <property type="evidence" value="ECO:0007669"/>
    <property type="project" value="UniProtKB-KW"/>
</dbReference>